<gene>
    <name evidence="5" type="ORF">ACFFJP_09300</name>
</gene>
<dbReference type="SFLD" id="SFLDG01129">
    <property type="entry name" value="C1.5:_HAD__Beta-PGM__Phosphata"/>
    <property type="match status" value="1"/>
</dbReference>
<dbReference type="Pfam" id="PF13419">
    <property type="entry name" value="HAD_2"/>
    <property type="match status" value="1"/>
</dbReference>
<dbReference type="InterPro" id="IPR006439">
    <property type="entry name" value="HAD-SF_hydro_IA"/>
</dbReference>
<name>A0ABV6BC80_9GAMM</name>
<dbReference type="EMBL" id="JBHLXP010000001">
    <property type="protein sequence ID" value="MFC0048485.1"/>
    <property type="molecule type" value="Genomic_DNA"/>
</dbReference>
<keyword evidence="1" id="KW-0479">Metal-binding</keyword>
<dbReference type="SFLD" id="SFLDS00003">
    <property type="entry name" value="Haloacid_Dehalogenase"/>
    <property type="match status" value="1"/>
</dbReference>
<dbReference type="InterPro" id="IPR041492">
    <property type="entry name" value="HAD_2"/>
</dbReference>
<evidence type="ECO:0000256" key="3">
    <source>
        <dbReference type="ARBA" id="ARBA00022842"/>
    </source>
</evidence>
<evidence type="ECO:0000313" key="6">
    <source>
        <dbReference type="Proteomes" id="UP001589813"/>
    </source>
</evidence>
<dbReference type="PANTHER" id="PTHR43434:SF23">
    <property type="entry name" value="PHOSPHOGLYCOLATE PHOSPHATASE"/>
    <property type="match status" value="1"/>
</dbReference>
<protein>
    <submittedName>
        <fullName evidence="5">HAD family hydrolase</fullName>
        <ecNumber evidence="5">3.-.-.-</ecNumber>
    </submittedName>
</protein>
<dbReference type="PANTHER" id="PTHR43434">
    <property type="entry name" value="PHOSPHOGLYCOLATE PHOSPHATASE"/>
    <property type="match status" value="1"/>
</dbReference>
<dbReference type="Proteomes" id="UP001589813">
    <property type="component" value="Unassembled WGS sequence"/>
</dbReference>
<dbReference type="Gene3D" id="1.10.150.240">
    <property type="entry name" value="Putative phosphatase, domain 2"/>
    <property type="match status" value="1"/>
</dbReference>
<dbReference type="PRINTS" id="PR00413">
    <property type="entry name" value="HADHALOGNASE"/>
</dbReference>
<dbReference type="SUPFAM" id="SSF56784">
    <property type="entry name" value="HAD-like"/>
    <property type="match status" value="1"/>
</dbReference>
<accession>A0ABV6BC80</accession>
<organism evidence="5 6">
    <name type="scientific">Rheinheimera tilapiae</name>
    <dbReference type="NCBI Taxonomy" id="875043"/>
    <lineage>
        <taxon>Bacteria</taxon>
        <taxon>Pseudomonadati</taxon>
        <taxon>Pseudomonadota</taxon>
        <taxon>Gammaproteobacteria</taxon>
        <taxon>Chromatiales</taxon>
        <taxon>Chromatiaceae</taxon>
        <taxon>Rheinheimera</taxon>
    </lineage>
</organism>
<dbReference type="InterPro" id="IPR023214">
    <property type="entry name" value="HAD_sf"/>
</dbReference>
<dbReference type="EC" id="3.-.-.-" evidence="5"/>
<comment type="caution">
    <text evidence="5">The sequence shown here is derived from an EMBL/GenBank/DDBJ whole genome shotgun (WGS) entry which is preliminary data.</text>
</comment>
<dbReference type="RefSeq" id="WP_377242721.1">
    <property type="nucleotide sequence ID" value="NZ_JBHLXP010000001.1"/>
</dbReference>
<keyword evidence="6" id="KW-1185">Reference proteome</keyword>
<proteinExistence type="predicted"/>
<evidence type="ECO:0000256" key="4">
    <source>
        <dbReference type="ARBA" id="ARBA00023277"/>
    </source>
</evidence>
<keyword evidence="2 5" id="KW-0378">Hydrolase</keyword>
<evidence type="ECO:0000313" key="5">
    <source>
        <dbReference type="EMBL" id="MFC0048485.1"/>
    </source>
</evidence>
<keyword evidence="4" id="KW-0119">Carbohydrate metabolism</keyword>
<evidence type="ECO:0000256" key="2">
    <source>
        <dbReference type="ARBA" id="ARBA00022801"/>
    </source>
</evidence>
<dbReference type="InterPro" id="IPR036412">
    <property type="entry name" value="HAD-like_sf"/>
</dbReference>
<dbReference type="InterPro" id="IPR023198">
    <property type="entry name" value="PGP-like_dom2"/>
</dbReference>
<evidence type="ECO:0000256" key="1">
    <source>
        <dbReference type="ARBA" id="ARBA00022723"/>
    </source>
</evidence>
<dbReference type="Gene3D" id="3.40.50.1000">
    <property type="entry name" value="HAD superfamily/HAD-like"/>
    <property type="match status" value="1"/>
</dbReference>
<dbReference type="NCBIfam" id="TIGR01549">
    <property type="entry name" value="HAD-SF-IA-v1"/>
    <property type="match status" value="1"/>
</dbReference>
<keyword evidence="3" id="KW-0460">Magnesium</keyword>
<dbReference type="GO" id="GO:0016787">
    <property type="term" value="F:hydrolase activity"/>
    <property type="evidence" value="ECO:0007669"/>
    <property type="project" value="UniProtKB-KW"/>
</dbReference>
<sequence length="227" mass="24648">MLISVKTGQALRPAKAVLFDLDGTLVDTADDLGAALNYVLAKHGLPTVAAAHYRPVASHGAKGLLELGFGPALHDFPFTILRNELLEYYQQHLTVYSNLFGGAEEFLPLLKQRGIPWGIVTNKPYKLAAAMLRQMSGMEDCQILLGGDSLHQRKPSPVPLWVAAHKMGVAAADCWYIGDAERDIEAANRAGMTSIIADYGFIADTDEPDLWFADCRVQSLLTLVGAL</sequence>
<dbReference type="InterPro" id="IPR050155">
    <property type="entry name" value="HAD-like_hydrolase_sf"/>
</dbReference>
<reference evidence="5 6" key="1">
    <citation type="submission" date="2024-09" db="EMBL/GenBank/DDBJ databases">
        <authorList>
            <person name="Sun Q."/>
            <person name="Mori K."/>
        </authorList>
    </citation>
    <scope>NUCLEOTIDE SEQUENCE [LARGE SCALE GENOMIC DNA]</scope>
    <source>
        <strain evidence="5 6">KCTC 23315</strain>
    </source>
</reference>